<evidence type="ECO:0000256" key="1">
    <source>
        <dbReference type="SAM" id="MobiDB-lite"/>
    </source>
</evidence>
<accession>A0A5N4B1E7</accession>
<dbReference type="AlphaFoldDB" id="A0A5N4B1E7"/>
<feature type="region of interest" description="Disordered" evidence="1">
    <location>
        <begin position="51"/>
        <end position="77"/>
    </location>
</feature>
<feature type="compositionally biased region" description="Basic residues" evidence="1">
    <location>
        <begin position="189"/>
        <end position="207"/>
    </location>
</feature>
<evidence type="ECO:0000313" key="2">
    <source>
        <dbReference type="EMBL" id="KAB0803422.1"/>
    </source>
</evidence>
<name>A0A5N4B1E7_PHOPY</name>
<dbReference type="InParanoid" id="A0A5N4B1E7"/>
<sequence length="262" mass="28562">MMKNPKGGGALGESSEPPRIQSSLATIKMAPVKRVKRRSKVRIAPWFPRRFNPEGSSPVAVLSRSVPQEAPPPPSVQPDVEALAERFSRVFGSPDVREVIPQEWRWGSPASLPMTPTASTPQAATPSPLWDTPILSSPDPELVAVCNRALDCETTANRLASLDLGITPLPGMSTVPTPSPLLQQPAVSIRKKKRRSRSQTQRKKANQRRVLVGVSLGGGPGSFLRLPRKEAVEMGLILKGEHHHIFNFLSPSKSSTRREGEM</sequence>
<gene>
    <name evidence="2" type="ORF">PPYR_00392</name>
</gene>
<protein>
    <submittedName>
        <fullName evidence="2">Uncharacterized protein</fullName>
    </submittedName>
</protein>
<reference evidence="2 3" key="1">
    <citation type="journal article" date="2018" name="Elife">
        <title>Firefly genomes illuminate parallel origins of bioluminescence in beetles.</title>
        <authorList>
            <person name="Fallon T.R."/>
            <person name="Lower S.E."/>
            <person name="Chang C.H."/>
            <person name="Bessho-Uehara M."/>
            <person name="Martin G.J."/>
            <person name="Bewick A.J."/>
            <person name="Behringer M."/>
            <person name="Debat H.J."/>
            <person name="Wong I."/>
            <person name="Day J.C."/>
            <person name="Suvorov A."/>
            <person name="Silva C.J."/>
            <person name="Stanger-Hall K.F."/>
            <person name="Hall D.W."/>
            <person name="Schmitz R.J."/>
            <person name="Nelson D.R."/>
            <person name="Lewis S.M."/>
            <person name="Shigenobu S."/>
            <person name="Bybee S.M."/>
            <person name="Larracuente A.M."/>
            <person name="Oba Y."/>
            <person name="Weng J.K."/>
        </authorList>
    </citation>
    <scope>NUCLEOTIDE SEQUENCE [LARGE SCALE GENOMIC DNA]</scope>
    <source>
        <strain evidence="2">1611_PpyrPB1</strain>
        <tissue evidence="2">Whole body</tissue>
    </source>
</reference>
<feature type="region of interest" description="Disordered" evidence="1">
    <location>
        <begin position="1"/>
        <end position="25"/>
    </location>
</feature>
<keyword evidence="3" id="KW-1185">Reference proteome</keyword>
<comment type="caution">
    <text evidence="2">The sequence shown here is derived from an EMBL/GenBank/DDBJ whole genome shotgun (WGS) entry which is preliminary data.</text>
</comment>
<feature type="compositionally biased region" description="Gly residues" evidence="1">
    <location>
        <begin position="1"/>
        <end position="11"/>
    </location>
</feature>
<feature type="compositionally biased region" description="Polar residues" evidence="1">
    <location>
        <begin position="175"/>
        <end position="186"/>
    </location>
</feature>
<evidence type="ECO:0000313" key="3">
    <source>
        <dbReference type="Proteomes" id="UP000327044"/>
    </source>
</evidence>
<dbReference type="Proteomes" id="UP000327044">
    <property type="component" value="Unassembled WGS sequence"/>
</dbReference>
<dbReference type="EMBL" id="VVIM01000001">
    <property type="protein sequence ID" value="KAB0803422.1"/>
    <property type="molecule type" value="Genomic_DNA"/>
</dbReference>
<organism evidence="2 3">
    <name type="scientific">Photinus pyralis</name>
    <name type="common">Common eastern firefly</name>
    <name type="synonym">Lampyris pyralis</name>
    <dbReference type="NCBI Taxonomy" id="7054"/>
    <lineage>
        <taxon>Eukaryota</taxon>
        <taxon>Metazoa</taxon>
        <taxon>Ecdysozoa</taxon>
        <taxon>Arthropoda</taxon>
        <taxon>Hexapoda</taxon>
        <taxon>Insecta</taxon>
        <taxon>Pterygota</taxon>
        <taxon>Neoptera</taxon>
        <taxon>Endopterygota</taxon>
        <taxon>Coleoptera</taxon>
        <taxon>Polyphaga</taxon>
        <taxon>Elateriformia</taxon>
        <taxon>Elateroidea</taxon>
        <taxon>Lampyridae</taxon>
        <taxon>Lampyrinae</taxon>
        <taxon>Photinus</taxon>
    </lineage>
</organism>
<feature type="region of interest" description="Disordered" evidence="1">
    <location>
        <begin position="175"/>
        <end position="208"/>
    </location>
</feature>
<proteinExistence type="predicted"/>